<accession>A0A0G0VEF4</accession>
<dbReference type="Proteomes" id="UP000034452">
    <property type="component" value="Unassembled WGS sequence"/>
</dbReference>
<comment type="caution">
    <text evidence="1">The sequence shown here is derived from an EMBL/GenBank/DDBJ whole genome shotgun (WGS) entry which is preliminary data.</text>
</comment>
<evidence type="ECO:0000313" key="1">
    <source>
        <dbReference type="EMBL" id="KKR70445.1"/>
    </source>
</evidence>
<evidence type="ECO:0000313" key="2">
    <source>
        <dbReference type="Proteomes" id="UP000034452"/>
    </source>
</evidence>
<dbReference type="AlphaFoldDB" id="A0A0G0VEF4"/>
<name>A0A0G0VEF4_9BACT</name>
<dbReference type="EMBL" id="LBZL01000005">
    <property type="protein sequence ID" value="KKR70445.1"/>
    <property type="molecule type" value="Genomic_DNA"/>
</dbReference>
<reference evidence="1 2" key="1">
    <citation type="journal article" date="2015" name="Nature">
        <title>rRNA introns, odd ribosomes, and small enigmatic genomes across a large radiation of phyla.</title>
        <authorList>
            <person name="Brown C.T."/>
            <person name="Hug L.A."/>
            <person name="Thomas B.C."/>
            <person name="Sharon I."/>
            <person name="Castelle C.J."/>
            <person name="Singh A."/>
            <person name="Wilkins M.J."/>
            <person name="Williams K.H."/>
            <person name="Banfield J.F."/>
        </authorList>
    </citation>
    <scope>NUCLEOTIDE SEQUENCE [LARGE SCALE GENOMIC DNA]</scope>
</reference>
<sequence length="123" mass="13989">MVFFIEKTISKRVMVYLFHSPFNNLLINNNKWKAISSQCDFIYFDSLLLRAFSQFSEAAVKLLAAANEMGPPGFAPGSPPPHDGRLTRLPHGPIIKEYSIHLKILLYKYIAKAFNLRKSLCIS</sequence>
<organism evidence="1 2">
    <name type="scientific">Candidatus Nomurabacteria bacterium GW2011_GWB1_40_7</name>
    <dbReference type="NCBI Taxonomy" id="1618744"/>
    <lineage>
        <taxon>Bacteria</taxon>
        <taxon>Candidatus Nomuraibacteriota</taxon>
    </lineage>
</organism>
<gene>
    <name evidence="1" type="ORF">UU13_C0005G0001</name>
</gene>
<proteinExistence type="predicted"/>
<protein>
    <submittedName>
        <fullName evidence="1">Uncharacterized protein</fullName>
    </submittedName>
</protein>